<protein>
    <submittedName>
        <fullName evidence="2">DUF2285 domain-containing protein</fullName>
    </submittedName>
</protein>
<evidence type="ECO:0000259" key="1">
    <source>
        <dbReference type="Pfam" id="PF10074"/>
    </source>
</evidence>
<keyword evidence="3" id="KW-1185">Reference proteome</keyword>
<evidence type="ECO:0000313" key="2">
    <source>
        <dbReference type="EMBL" id="MDT0684038.1"/>
    </source>
</evidence>
<gene>
    <name evidence="2" type="ORF">RM543_15220</name>
</gene>
<comment type="caution">
    <text evidence="2">The sequence shown here is derived from an EMBL/GenBank/DDBJ whole genome shotgun (WGS) entry which is preliminary data.</text>
</comment>
<sequence length="177" mass="19882">MPERRHAGDLSAFAFDLGTWPGRAEIFFAGDGLHILANIGSARPARLWLPQRTTLPKPETRFGIYIQPDAYARERAEVALRFWRAMANPAAARSPPDVSWPQRNHTRLAAMLYASDLRAAGLGQRATAERVLGASPGPDWASSHERSALRRLLRDGTRYIARDYRDLLRPPKRQGRS</sequence>
<name>A0ABU3DJZ3_9RHOB</name>
<proteinExistence type="predicted"/>
<organism evidence="2 3">
    <name type="scientific">Tropicimonas omnivorans</name>
    <dbReference type="NCBI Taxonomy" id="3075590"/>
    <lineage>
        <taxon>Bacteria</taxon>
        <taxon>Pseudomonadati</taxon>
        <taxon>Pseudomonadota</taxon>
        <taxon>Alphaproteobacteria</taxon>
        <taxon>Rhodobacterales</taxon>
        <taxon>Roseobacteraceae</taxon>
        <taxon>Tropicimonas</taxon>
    </lineage>
</organism>
<reference evidence="2 3" key="1">
    <citation type="submission" date="2023-09" db="EMBL/GenBank/DDBJ databases">
        <authorList>
            <person name="Rey-Velasco X."/>
        </authorList>
    </citation>
    <scope>NUCLEOTIDE SEQUENCE [LARGE SCALE GENOMIC DNA]</scope>
    <source>
        <strain evidence="2 3">F158</strain>
    </source>
</reference>
<accession>A0ABU3DJZ3</accession>
<dbReference type="InterPro" id="IPR018754">
    <property type="entry name" value="RovC-like_DNA-bd"/>
</dbReference>
<feature type="domain" description="T6SS Transcription factor RovC-like DNA binding" evidence="1">
    <location>
        <begin position="69"/>
        <end position="169"/>
    </location>
</feature>
<dbReference type="RefSeq" id="WP_311693116.1">
    <property type="nucleotide sequence ID" value="NZ_JAVRHL010000003.1"/>
</dbReference>
<dbReference type="EMBL" id="JAVRHL010000003">
    <property type="protein sequence ID" value="MDT0684038.1"/>
    <property type="molecule type" value="Genomic_DNA"/>
</dbReference>
<dbReference type="Proteomes" id="UP001265259">
    <property type="component" value="Unassembled WGS sequence"/>
</dbReference>
<evidence type="ECO:0000313" key="3">
    <source>
        <dbReference type="Proteomes" id="UP001265259"/>
    </source>
</evidence>
<dbReference type="Pfam" id="PF10074">
    <property type="entry name" value="RovC_DNA-bd"/>
    <property type="match status" value="1"/>
</dbReference>